<comment type="caution">
    <text evidence="3">The sequence shown here is derived from an EMBL/GenBank/DDBJ whole genome shotgun (WGS) entry which is preliminary data.</text>
</comment>
<evidence type="ECO:0000313" key="3">
    <source>
        <dbReference type="EMBL" id="PRY52318.1"/>
    </source>
</evidence>
<accession>A0A2T0U381</accession>
<evidence type="ECO:0000313" key="4">
    <source>
        <dbReference type="Proteomes" id="UP000238034"/>
    </source>
</evidence>
<dbReference type="RefSeq" id="WP_106293355.1">
    <property type="nucleotide sequence ID" value="NZ_PVTH01000006.1"/>
</dbReference>
<feature type="transmembrane region" description="Helical" evidence="1">
    <location>
        <begin position="46"/>
        <end position="65"/>
    </location>
</feature>
<dbReference type="InterPro" id="IPR052549">
    <property type="entry name" value="SpmB"/>
</dbReference>
<feature type="transmembrane region" description="Helical" evidence="1">
    <location>
        <begin position="277"/>
        <end position="294"/>
    </location>
</feature>
<dbReference type="GO" id="GO:0005886">
    <property type="term" value="C:plasma membrane"/>
    <property type="evidence" value="ECO:0007669"/>
    <property type="project" value="TreeGrafter"/>
</dbReference>
<reference evidence="3 4" key="1">
    <citation type="submission" date="2018-03" db="EMBL/GenBank/DDBJ databases">
        <title>Genomic Encyclopedia of Type Strains, Phase III (KMG-III): the genomes of soil and plant-associated and newly described type strains.</title>
        <authorList>
            <person name="Whitman W."/>
        </authorList>
    </citation>
    <scope>NUCLEOTIDE SEQUENCE [LARGE SCALE GENOMIC DNA]</scope>
    <source>
        <strain evidence="3 4">CGMCC 1.9313</strain>
    </source>
</reference>
<evidence type="ECO:0000256" key="1">
    <source>
        <dbReference type="SAM" id="Phobius"/>
    </source>
</evidence>
<dbReference type="AlphaFoldDB" id="A0A2T0U381"/>
<keyword evidence="4" id="KW-1185">Reference proteome</keyword>
<dbReference type="Pfam" id="PF07670">
    <property type="entry name" value="Gate"/>
    <property type="match status" value="2"/>
</dbReference>
<keyword evidence="1" id="KW-1133">Transmembrane helix</keyword>
<dbReference type="OrthoDB" id="9805623at2"/>
<keyword evidence="1" id="KW-0812">Transmembrane</keyword>
<proteinExistence type="predicted"/>
<dbReference type="InterPro" id="IPR011642">
    <property type="entry name" value="Gate_dom"/>
</dbReference>
<gene>
    <name evidence="3" type="ORF">B0I27_10677</name>
</gene>
<dbReference type="Proteomes" id="UP000238034">
    <property type="component" value="Unassembled WGS sequence"/>
</dbReference>
<keyword evidence="1" id="KW-0472">Membrane</keyword>
<feature type="transmembrane region" description="Helical" evidence="1">
    <location>
        <begin position="385"/>
        <end position="409"/>
    </location>
</feature>
<dbReference type="PANTHER" id="PTHR35793">
    <property type="entry name" value="INNER MEMBRANE PROTEIN YJIG"/>
    <property type="match status" value="1"/>
</dbReference>
<dbReference type="PANTHER" id="PTHR35793:SF2">
    <property type="entry name" value="INNER MEMBRANE PROTEIN YJIG"/>
    <property type="match status" value="1"/>
</dbReference>
<evidence type="ECO:0000259" key="2">
    <source>
        <dbReference type="Pfam" id="PF07670"/>
    </source>
</evidence>
<feature type="domain" description="Nucleoside transporter/FeoB GTPase Gate" evidence="2">
    <location>
        <begin position="278"/>
        <end position="380"/>
    </location>
</feature>
<feature type="transmembrane region" description="Helical" evidence="1">
    <location>
        <begin position="203"/>
        <end position="223"/>
    </location>
</feature>
<feature type="transmembrane region" description="Helical" evidence="1">
    <location>
        <begin position="235"/>
        <end position="256"/>
    </location>
</feature>
<feature type="transmembrane region" description="Helical" evidence="1">
    <location>
        <begin position="141"/>
        <end position="161"/>
    </location>
</feature>
<feature type="domain" description="Nucleoside transporter/FeoB GTPase Gate" evidence="2">
    <location>
        <begin position="50"/>
        <end position="159"/>
    </location>
</feature>
<feature type="transmembrane region" description="Helical" evidence="1">
    <location>
        <begin position="7"/>
        <end position="26"/>
    </location>
</feature>
<dbReference type="InterPro" id="IPR011415">
    <property type="entry name" value="SpmA_SpmB"/>
</dbReference>
<dbReference type="EMBL" id="PVTH01000006">
    <property type="protein sequence ID" value="PRY52318.1"/>
    <property type="molecule type" value="Genomic_DNA"/>
</dbReference>
<protein>
    <submittedName>
        <fullName evidence="3">Spore maturation protein SpmA</fullName>
    </submittedName>
</protein>
<organism evidence="3 4">
    <name type="scientific">Arcticibacter pallidicorallinus</name>
    <dbReference type="NCBI Taxonomy" id="1259464"/>
    <lineage>
        <taxon>Bacteria</taxon>
        <taxon>Pseudomonadati</taxon>
        <taxon>Bacteroidota</taxon>
        <taxon>Sphingobacteriia</taxon>
        <taxon>Sphingobacteriales</taxon>
        <taxon>Sphingobacteriaceae</taxon>
        <taxon>Arcticibacter</taxon>
    </lineage>
</organism>
<feature type="transmembrane region" description="Helical" evidence="1">
    <location>
        <begin position="173"/>
        <end position="196"/>
    </location>
</feature>
<name>A0A2T0U381_9SPHI</name>
<sequence length="410" mass="43906">MALNYIWIAFFLISFIVALIKLVFFGDTLVFTAVMNGMFDSAKTGAEISLGLIGIMTFWLGILKVGENAGMIAMFARAVNPFFSKLFPGIPKGHPASGSVIMNFSANMLGLDNAATPMGLKAMKDLQDLNPVKDTASDSQIMFLVLNTAGLTIIPTSVIALRMANGAANPADIFIPSLIGTFISFVSGMIAVALYQKINLFKLPILVFIGAFMALMFGLYSWLGGLPPDQIEIYTSLLGGIIIFSIITVFIGYGAIKKINVYEAFIDGAKEGFKTSVMIIPFLIAILVAISAFRATGCMDYLVNGIGYLVAVCGLDTSFVPALPVGIMKTLSGSGARGLMVDVMTTYGPDSFQGRLASIIQGSTETTFYVLAVYFGSVNIKRPRYALTCGLIADFVGLVAAIFIAYIFFK</sequence>
<feature type="transmembrane region" description="Helical" evidence="1">
    <location>
        <begin position="306"/>
        <end position="327"/>
    </location>
</feature>
<dbReference type="PIRSF" id="PIRSF036542">
    <property type="entry name" value="SpmA_SpmB"/>
    <property type="match status" value="1"/>
</dbReference>